<feature type="region of interest" description="Disordered" evidence="8">
    <location>
        <begin position="1"/>
        <end position="20"/>
    </location>
</feature>
<dbReference type="InterPro" id="IPR025966">
    <property type="entry name" value="OppC_N"/>
</dbReference>
<dbReference type="AlphaFoldDB" id="A0A947D087"/>
<dbReference type="InterPro" id="IPR053523">
    <property type="entry name" value="Oligopeptide_permease_AppC"/>
</dbReference>
<comment type="similarity">
    <text evidence="7">Belongs to the binding-protein-dependent transport system permease family.</text>
</comment>
<reference evidence="10" key="1">
    <citation type="journal article" date="2021" name="Microbiology">
        <title>Metagenomic Analysis of the Microbial Community in the Underground Coal Fire Area (Kemerovo Region, Russia) Revealed Predominance of Thermophilic Members of the Phyla Deinococcus-thermus, Aquificae, and Firmicutes.</title>
        <authorList>
            <person name="Kadnikov V."/>
            <person name="Mardanov A.V."/>
            <person name="Beletsky A.V."/>
            <person name="Karnachuk O.V."/>
            <person name="Ravin N.V."/>
        </authorList>
    </citation>
    <scope>NUCLEOTIDE SEQUENCE</scope>
    <source>
        <strain evidence="10">RBS10-49</strain>
    </source>
</reference>
<feature type="transmembrane region" description="Helical" evidence="7">
    <location>
        <begin position="170"/>
        <end position="189"/>
    </location>
</feature>
<feature type="transmembrane region" description="Helical" evidence="7">
    <location>
        <begin position="278"/>
        <end position="301"/>
    </location>
</feature>
<evidence type="ECO:0000256" key="8">
    <source>
        <dbReference type="SAM" id="MobiDB-lite"/>
    </source>
</evidence>
<dbReference type="NCBIfam" id="NF045476">
    <property type="entry name" value="Opp4C"/>
    <property type="match status" value="1"/>
</dbReference>
<keyword evidence="3" id="KW-1003">Cell membrane</keyword>
<dbReference type="PROSITE" id="PS50928">
    <property type="entry name" value="ABC_TM1"/>
    <property type="match status" value="1"/>
</dbReference>
<dbReference type="Gene3D" id="1.10.3720.10">
    <property type="entry name" value="MetI-like"/>
    <property type="match status" value="1"/>
</dbReference>
<comment type="subcellular location">
    <subcellularLocation>
        <location evidence="1 7">Cell membrane</location>
        <topology evidence="1 7">Multi-pass membrane protein</topology>
    </subcellularLocation>
</comment>
<evidence type="ECO:0000259" key="9">
    <source>
        <dbReference type="PROSITE" id="PS50928"/>
    </source>
</evidence>
<evidence type="ECO:0000313" key="11">
    <source>
        <dbReference type="Proteomes" id="UP000748108"/>
    </source>
</evidence>
<dbReference type="InterPro" id="IPR000515">
    <property type="entry name" value="MetI-like"/>
</dbReference>
<evidence type="ECO:0000256" key="4">
    <source>
        <dbReference type="ARBA" id="ARBA00022692"/>
    </source>
</evidence>
<organism evidence="10 11">
    <name type="scientific">Hydrogenibacillus schlegelii</name>
    <name type="common">Bacillus schlegelii</name>
    <dbReference type="NCBI Taxonomy" id="1484"/>
    <lineage>
        <taxon>Bacteria</taxon>
        <taxon>Bacillati</taxon>
        <taxon>Bacillota</taxon>
        <taxon>Bacilli</taxon>
        <taxon>Bacillales</taxon>
        <taxon>Bacillales Family X. Incertae Sedis</taxon>
        <taxon>Hydrogenibacillus</taxon>
    </lineage>
</organism>
<name>A0A947D087_HYDSH</name>
<dbReference type="PANTHER" id="PTHR43386:SF1">
    <property type="entry name" value="D,D-DIPEPTIDE TRANSPORT SYSTEM PERMEASE PROTEIN DDPC-RELATED"/>
    <property type="match status" value="1"/>
</dbReference>
<dbReference type="GO" id="GO:0055085">
    <property type="term" value="P:transmembrane transport"/>
    <property type="evidence" value="ECO:0007669"/>
    <property type="project" value="InterPro"/>
</dbReference>
<dbReference type="InterPro" id="IPR035906">
    <property type="entry name" value="MetI-like_sf"/>
</dbReference>
<comment type="caution">
    <text evidence="10">The sequence shown here is derived from an EMBL/GenBank/DDBJ whole genome shotgun (WGS) entry which is preliminary data.</text>
</comment>
<keyword evidence="5 7" id="KW-1133">Transmembrane helix</keyword>
<accession>A0A947D087</accession>
<evidence type="ECO:0000313" key="10">
    <source>
        <dbReference type="EMBL" id="MBT9281701.1"/>
    </source>
</evidence>
<keyword evidence="2 7" id="KW-0813">Transport</keyword>
<evidence type="ECO:0000256" key="7">
    <source>
        <dbReference type="RuleBase" id="RU363032"/>
    </source>
</evidence>
<proteinExistence type="inferred from homology"/>
<feature type="transmembrane region" description="Helical" evidence="7">
    <location>
        <begin position="102"/>
        <end position="127"/>
    </location>
</feature>
<evidence type="ECO:0000256" key="6">
    <source>
        <dbReference type="ARBA" id="ARBA00023136"/>
    </source>
</evidence>
<feature type="transmembrane region" description="Helical" evidence="7">
    <location>
        <begin position="39"/>
        <end position="60"/>
    </location>
</feature>
<dbReference type="Pfam" id="PF00528">
    <property type="entry name" value="BPD_transp_1"/>
    <property type="match status" value="1"/>
</dbReference>
<dbReference type="GO" id="GO:0005886">
    <property type="term" value="C:plasma membrane"/>
    <property type="evidence" value="ECO:0007669"/>
    <property type="project" value="UniProtKB-SubCell"/>
</dbReference>
<gene>
    <name evidence="10" type="ORF">KM312_03390</name>
</gene>
<sequence>MTVTTEKPVHPPRGRLRTGPVVSESPWRTAFRRFIRNPLALAALAMLVVIVLFSFVGPYFSPYKDAKISVKDANRPPSAEHWLGTDNLGRDVVLRLMEAGRISLTVGLFATLLILALGVTIGLVSGFYGGWTDTLLMRFADIMFAIPTLPILITFGSILSDLKFPTDQRIYLIMLIIGFISWMGLARLVRSMVLSLKEQEFMLATEALGLRDRRKLLSHLLPNIVPIIIVSGTLGVAGAILLESTLSFLGLGVIPPTPSWGQMLSAANNMIDFQKRPWLWIPPGVMILLTVVSINVLGEALRDAFDPKMKLKR</sequence>
<dbReference type="SUPFAM" id="SSF161098">
    <property type="entry name" value="MetI-like"/>
    <property type="match status" value="1"/>
</dbReference>
<feature type="transmembrane region" description="Helical" evidence="7">
    <location>
        <begin position="139"/>
        <end position="158"/>
    </location>
</feature>
<dbReference type="Proteomes" id="UP000748108">
    <property type="component" value="Unassembled WGS sequence"/>
</dbReference>
<dbReference type="Pfam" id="PF12911">
    <property type="entry name" value="OppC_N"/>
    <property type="match status" value="1"/>
</dbReference>
<evidence type="ECO:0000256" key="1">
    <source>
        <dbReference type="ARBA" id="ARBA00004651"/>
    </source>
</evidence>
<dbReference type="PANTHER" id="PTHR43386">
    <property type="entry name" value="OLIGOPEPTIDE TRANSPORT SYSTEM PERMEASE PROTEIN APPC"/>
    <property type="match status" value="1"/>
</dbReference>
<feature type="transmembrane region" description="Helical" evidence="7">
    <location>
        <begin position="220"/>
        <end position="242"/>
    </location>
</feature>
<evidence type="ECO:0000256" key="5">
    <source>
        <dbReference type="ARBA" id="ARBA00022989"/>
    </source>
</evidence>
<evidence type="ECO:0000256" key="3">
    <source>
        <dbReference type="ARBA" id="ARBA00022475"/>
    </source>
</evidence>
<dbReference type="EMBL" id="JAHHQF010000043">
    <property type="protein sequence ID" value="MBT9281701.1"/>
    <property type="molecule type" value="Genomic_DNA"/>
</dbReference>
<dbReference type="CDD" id="cd06261">
    <property type="entry name" value="TM_PBP2"/>
    <property type="match status" value="1"/>
</dbReference>
<evidence type="ECO:0000256" key="2">
    <source>
        <dbReference type="ARBA" id="ARBA00022448"/>
    </source>
</evidence>
<protein>
    <submittedName>
        <fullName evidence="10">ABC transporter permease</fullName>
    </submittedName>
</protein>
<feature type="domain" description="ABC transmembrane type-1" evidence="9">
    <location>
        <begin position="100"/>
        <end position="298"/>
    </location>
</feature>
<dbReference type="InterPro" id="IPR050366">
    <property type="entry name" value="BP-dependent_transpt_permease"/>
</dbReference>
<keyword evidence="4 7" id="KW-0812">Transmembrane</keyword>
<keyword evidence="6 7" id="KW-0472">Membrane</keyword>